<dbReference type="eggNOG" id="ENOG5031V1G">
    <property type="taxonomic scope" value="Bacteria"/>
</dbReference>
<dbReference type="RefSeq" id="WP_013322706.1">
    <property type="nucleotide sequence ID" value="NC_014501.1"/>
</dbReference>
<dbReference type="Proteomes" id="UP000008206">
    <property type="component" value="Chromosome"/>
</dbReference>
<dbReference type="AlphaFoldDB" id="E0UJ21"/>
<dbReference type="KEGG" id="cyj:Cyan7822_2633"/>
<accession>E0UJ21</accession>
<dbReference type="HOGENOM" id="CLU_145363_0_0_3"/>
<organism evidence="1 2">
    <name type="scientific">Gloeothece verrucosa (strain PCC 7822)</name>
    <name type="common">Cyanothece sp. (strain PCC 7822)</name>
    <dbReference type="NCBI Taxonomy" id="497965"/>
    <lineage>
        <taxon>Bacteria</taxon>
        <taxon>Bacillati</taxon>
        <taxon>Cyanobacteriota</taxon>
        <taxon>Cyanophyceae</taxon>
        <taxon>Oscillatoriophycideae</taxon>
        <taxon>Chroococcales</taxon>
        <taxon>Aphanothecaceae</taxon>
        <taxon>Gloeothece</taxon>
        <taxon>Gloeothece verrucosa</taxon>
    </lineage>
</organism>
<proteinExistence type="predicted"/>
<name>E0UJ21_GLOV7</name>
<reference evidence="2" key="1">
    <citation type="journal article" date="2011" name="MBio">
        <title>Novel metabolic attributes of the genus Cyanothece, comprising a group of unicellular nitrogen-fixing Cyanobacteria.</title>
        <authorList>
            <person name="Bandyopadhyay A."/>
            <person name="Elvitigala T."/>
            <person name="Welsh E."/>
            <person name="Stockel J."/>
            <person name="Liberton M."/>
            <person name="Min H."/>
            <person name="Sherman L.A."/>
            <person name="Pakrasi H.B."/>
        </authorList>
    </citation>
    <scope>NUCLEOTIDE SEQUENCE [LARGE SCALE GENOMIC DNA]</scope>
    <source>
        <strain evidence="2">PCC 7822</strain>
    </source>
</reference>
<evidence type="ECO:0000313" key="1">
    <source>
        <dbReference type="EMBL" id="ADN14601.1"/>
    </source>
</evidence>
<protein>
    <submittedName>
        <fullName evidence="1">Uncharacterized protein</fullName>
    </submittedName>
</protein>
<dbReference type="OrthoDB" id="3298878at2"/>
<gene>
    <name evidence="1" type="ordered locus">Cyan7822_2633</name>
</gene>
<dbReference type="EMBL" id="CP002198">
    <property type="protein sequence ID" value="ADN14601.1"/>
    <property type="molecule type" value="Genomic_DNA"/>
</dbReference>
<keyword evidence="2" id="KW-1185">Reference proteome</keyword>
<evidence type="ECO:0000313" key="2">
    <source>
        <dbReference type="Proteomes" id="UP000008206"/>
    </source>
</evidence>
<sequence>MDPISLILSALATGAGTAAAEKGFKDVYDKLKELIKKKFADNEAAKVVLDEHEKDPETYQAALKKKLTEAGADKDEEIKKIAQEILKKQDPQGAAAGKFNNQVAGDMKIGIQGEVSGENITQTF</sequence>